<feature type="chain" id="PRO_5032421842" evidence="1">
    <location>
        <begin position="25"/>
        <end position="168"/>
    </location>
</feature>
<evidence type="ECO:0000313" key="3">
    <source>
        <dbReference type="Proteomes" id="UP000550401"/>
    </source>
</evidence>
<evidence type="ECO:0000313" key="2">
    <source>
        <dbReference type="EMBL" id="MBA8889065.1"/>
    </source>
</evidence>
<proteinExistence type="predicted"/>
<dbReference type="Proteomes" id="UP000550401">
    <property type="component" value="Unassembled WGS sequence"/>
</dbReference>
<protein>
    <submittedName>
        <fullName evidence="2">Uncharacterized protein</fullName>
    </submittedName>
</protein>
<dbReference type="EMBL" id="JACGXL010000005">
    <property type="protein sequence ID" value="MBA8889065.1"/>
    <property type="molecule type" value="Genomic_DNA"/>
</dbReference>
<accession>A0A839EZ42</accession>
<dbReference type="RefSeq" id="WP_182532102.1">
    <property type="nucleotide sequence ID" value="NZ_JACGXL010000005.1"/>
</dbReference>
<evidence type="ECO:0000256" key="1">
    <source>
        <dbReference type="SAM" id="SignalP"/>
    </source>
</evidence>
<sequence length="168" mass="17867">MNAFLRWLACAGAGLALVQGVASATEDKGEGRAEKMLKARGVAPTAAQIDANATLEAILDRSGADAWSHDKGARIQGTLVQVEDEADGDTHLAIAPTGGETNTARWMIVEVTKASRAHDPSLASAKLKALRGKHVAVTGWLYYEPDDASEDPRGTRWELHPATRIEAL</sequence>
<name>A0A839EZ42_9GAMM</name>
<comment type="caution">
    <text evidence="2">The sequence shown here is derived from an EMBL/GenBank/DDBJ whole genome shotgun (WGS) entry which is preliminary data.</text>
</comment>
<dbReference type="AlphaFoldDB" id="A0A839EZ42"/>
<reference evidence="2 3" key="1">
    <citation type="submission" date="2020-07" db="EMBL/GenBank/DDBJ databases">
        <title>Genomic Encyclopedia of Type Strains, Phase IV (KMG-V): Genome sequencing to study the core and pangenomes of soil and plant-associated prokaryotes.</title>
        <authorList>
            <person name="Whitman W."/>
        </authorList>
    </citation>
    <scope>NUCLEOTIDE SEQUENCE [LARGE SCALE GENOMIC DNA]</scope>
    <source>
        <strain evidence="2 3">RH2WT43</strain>
    </source>
</reference>
<gene>
    <name evidence="2" type="ORF">FHW12_003301</name>
</gene>
<keyword evidence="1" id="KW-0732">Signal</keyword>
<keyword evidence="3" id="KW-1185">Reference proteome</keyword>
<feature type="signal peptide" evidence="1">
    <location>
        <begin position="1"/>
        <end position="24"/>
    </location>
</feature>
<organism evidence="2 3">
    <name type="scientific">Dokdonella fugitiva</name>
    <dbReference type="NCBI Taxonomy" id="328517"/>
    <lineage>
        <taxon>Bacteria</taxon>
        <taxon>Pseudomonadati</taxon>
        <taxon>Pseudomonadota</taxon>
        <taxon>Gammaproteobacteria</taxon>
        <taxon>Lysobacterales</taxon>
        <taxon>Rhodanobacteraceae</taxon>
        <taxon>Dokdonella</taxon>
    </lineage>
</organism>